<gene>
    <name evidence="11" type="ORF">CCAP1982_LOCUS6732</name>
</gene>
<dbReference type="OrthoDB" id="1676488at2759"/>
<feature type="domain" description="ATPase F1/V1/A1 complex alpha/beta subunit N-terminal" evidence="9">
    <location>
        <begin position="19"/>
        <end position="77"/>
    </location>
</feature>
<dbReference type="GO" id="GO:0046034">
    <property type="term" value="P:ATP metabolic process"/>
    <property type="evidence" value="ECO:0007669"/>
    <property type="project" value="InterPro"/>
</dbReference>
<name>A0A811UH68_CERCA</name>
<evidence type="ECO:0000256" key="5">
    <source>
        <dbReference type="ARBA" id="ARBA00022781"/>
    </source>
</evidence>
<dbReference type="InterPro" id="IPR004100">
    <property type="entry name" value="ATPase_F1/V1/A1_a/bsu_N"/>
</dbReference>
<dbReference type="GO" id="GO:0005765">
    <property type="term" value="C:lysosomal membrane"/>
    <property type="evidence" value="ECO:0007669"/>
    <property type="project" value="TreeGrafter"/>
</dbReference>
<dbReference type="EMBL" id="CAJHJT010000012">
    <property type="protein sequence ID" value="CAD6998121.1"/>
    <property type="molecule type" value="Genomic_DNA"/>
</dbReference>
<evidence type="ECO:0000256" key="2">
    <source>
        <dbReference type="ARBA" id="ARBA00012473"/>
    </source>
</evidence>
<dbReference type="EC" id="7.1.2.2" evidence="2"/>
<dbReference type="FunFam" id="2.40.30.20:FF:000002">
    <property type="entry name" value="V-type proton ATPase catalytic subunit A"/>
    <property type="match status" value="1"/>
</dbReference>
<organism evidence="11 12">
    <name type="scientific">Ceratitis capitata</name>
    <name type="common">Mediterranean fruit fly</name>
    <name type="synonym">Tephritis capitata</name>
    <dbReference type="NCBI Taxonomy" id="7213"/>
    <lineage>
        <taxon>Eukaryota</taxon>
        <taxon>Metazoa</taxon>
        <taxon>Ecdysozoa</taxon>
        <taxon>Arthropoda</taxon>
        <taxon>Hexapoda</taxon>
        <taxon>Insecta</taxon>
        <taxon>Pterygota</taxon>
        <taxon>Neoptera</taxon>
        <taxon>Endopterygota</taxon>
        <taxon>Diptera</taxon>
        <taxon>Brachycera</taxon>
        <taxon>Muscomorpha</taxon>
        <taxon>Tephritoidea</taxon>
        <taxon>Tephritidae</taxon>
        <taxon>Ceratitis</taxon>
        <taxon>Ceratitis</taxon>
    </lineage>
</organism>
<comment type="caution">
    <text evidence="11">The sequence shown here is derived from an EMBL/GenBank/DDBJ whole genome shotgun (WGS) entry which is preliminary data.</text>
</comment>
<evidence type="ECO:0000256" key="4">
    <source>
        <dbReference type="ARBA" id="ARBA00022741"/>
    </source>
</evidence>
<evidence type="ECO:0000259" key="10">
    <source>
        <dbReference type="Pfam" id="PF16886"/>
    </source>
</evidence>
<dbReference type="Gene3D" id="3.40.50.300">
    <property type="entry name" value="P-loop containing nucleotide triphosphate hydrolases"/>
    <property type="match status" value="2"/>
</dbReference>
<feature type="domain" description="ATPsynthase alpha/beta subunit barrel-sandwich" evidence="10">
    <location>
        <begin position="141"/>
        <end position="172"/>
    </location>
</feature>
<evidence type="ECO:0000313" key="12">
    <source>
        <dbReference type="Proteomes" id="UP000606786"/>
    </source>
</evidence>
<keyword evidence="6" id="KW-0067">ATP-binding</keyword>
<dbReference type="Pfam" id="PF02874">
    <property type="entry name" value="ATP-synt_ab_N"/>
    <property type="match status" value="1"/>
</dbReference>
<evidence type="ECO:0000256" key="6">
    <source>
        <dbReference type="ARBA" id="ARBA00022840"/>
    </source>
</evidence>
<evidence type="ECO:0000313" key="11">
    <source>
        <dbReference type="EMBL" id="CAD6998121.1"/>
    </source>
</evidence>
<comment type="similarity">
    <text evidence="1">Belongs to the ATPase alpha/beta chains family.</text>
</comment>
<evidence type="ECO:0000259" key="9">
    <source>
        <dbReference type="Pfam" id="PF02874"/>
    </source>
</evidence>
<dbReference type="Pfam" id="PF16886">
    <property type="entry name" value="ATP-synt_ab_Xtn"/>
    <property type="match status" value="1"/>
</dbReference>
<proteinExistence type="inferred from homology"/>
<keyword evidence="12" id="KW-1185">Reference proteome</keyword>
<dbReference type="AlphaFoldDB" id="A0A811UH68"/>
<evidence type="ECO:0000256" key="3">
    <source>
        <dbReference type="ARBA" id="ARBA00022448"/>
    </source>
</evidence>
<evidence type="ECO:0000256" key="8">
    <source>
        <dbReference type="ARBA" id="ARBA00023065"/>
    </source>
</evidence>
<dbReference type="InterPro" id="IPR031686">
    <property type="entry name" value="ATP-synth_a_Xtn"/>
</dbReference>
<reference evidence="11" key="1">
    <citation type="submission" date="2020-11" db="EMBL/GenBank/DDBJ databases">
        <authorList>
            <person name="Whitehead M."/>
        </authorList>
    </citation>
    <scope>NUCLEOTIDE SEQUENCE</scope>
    <source>
        <strain evidence="11">EGII</strain>
    </source>
</reference>
<sequence length="278" mass="31263">MSTLKCYQDEERESQYGRVYAVSGPVVTAERMSGSAMYELVRVGYYELVGEIIRLEGDMATIQVYEETSGVTVGDPVLYWQTLSVELGPGILGSIFDGIQRPLKDIGESSGSIIYQKGEYTCETSSNSWPTLQGYSSLHCTTGNYTVEDVILETEFDGEITKHTMLQVWPVRQPRPVTEKLPANHPLFMANVVPPPFRSFRLWQNCHLTGTLQIFGERLRGTNEMSEVLRDFPELTCEIDGVVESIMKRTALVPTPPTCLSLRVKPPFIPVLRLRIFP</sequence>
<dbReference type="InterPro" id="IPR027417">
    <property type="entry name" value="P-loop_NTPase"/>
</dbReference>
<keyword evidence="8" id="KW-0406">Ion transport</keyword>
<protein>
    <recommendedName>
        <fullName evidence="2">H(+)-transporting two-sector ATPase</fullName>
        <ecNumber evidence="2">7.1.2.2</ecNumber>
    </recommendedName>
</protein>
<dbReference type="GO" id="GO:0005524">
    <property type="term" value="F:ATP binding"/>
    <property type="evidence" value="ECO:0007669"/>
    <property type="project" value="UniProtKB-KW"/>
</dbReference>
<dbReference type="Gene3D" id="2.40.50.100">
    <property type="match status" value="1"/>
</dbReference>
<keyword evidence="3" id="KW-0813">Transport</keyword>
<keyword evidence="5" id="KW-0375">Hydrogen ion transport</keyword>
<evidence type="ECO:0000256" key="1">
    <source>
        <dbReference type="ARBA" id="ARBA00008936"/>
    </source>
</evidence>
<keyword evidence="7" id="KW-1278">Translocase</keyword>
<dbReference type="InterPro" id="IPR036121">
    <property type="entry name" value="ATPase_F1/V1/A1_a/bsu_N_sf"/>
</dbReference>
<dbReference type="Gene3D" id="2.40.30.20">
    <property type="match status" value="1"/>
</dbReference>
<dbReference type="GO" id="GO:0046961">
    <property type="term" value="F:proton-transporting ATPase activity, rotational mechanism"/>
    <property type="evidence" value="ECO:0007669"/>
    <property type="project" value="InterPro"/>
</dbReference>
<keyword evidence="4" id="KW-0547">Nucleotide-binding</keyword>
<dbReference type="PANTHER" id="PTHR43607">
    <property type="entry name" value="V-TYPE PROTON ATPASE CATALYTIC SUBUNIT A"/>
    <property type="match status" value="1"/>
</dbReference>
<dbReference type="CDD" id="cd18119">
    <property type="entry name" value="ATP-synt_V_A-type_alpha_N"/>
    <property type="match status" value="1"/>
</dbReference>
<dbReference type="SUPFAM" id="SSF50615">
    <property type="entry name" value="N-terminal domain of alpha and beta subunits of F1 ATP synthase"/>
    <property type="match status" value="1"/>
</dbReference>
<dbReference type="InterPro" id="IPR022878">
    <property type="entry name" value="V-ATPase_asu"/>
</dbReference>
<dbReference type="Proteomes" id="UP000606786">
    <property type="component" value="Unassembled WGS sequence"/>
</dbReference>
<evidence type="ECO:0000256" key="7">
    <source>
        <dbReference type="ARBA" id="ARBA00022967"/>
    </source>
</evidence>
<accession>A0A811UH68</accession>
<dbReference type="PANTHER" id="PTHR43607:SF1">
    <property type="entry name" value="H(+)-TRANSPORTING TWO-SECTOR ATPASE"/>
    <property type="match status" value="1"/>
</dbReference>
<dbReference type="InterPro" id="IPR023366">
    <property type="entry name" value="ATP_synth_asu-like_sf"/>
</dbReference>